<dbReference type="PROSITE" id="PS50812">
    <property type="entry name" value="PWWP"/>
    <property type="match status" value="1"/>
</dbReference>
<dbReference type="Proteomes" id="UP001152795">
    <property type="component" value="Unassembled WGS sequence"/>
</dbReference>
<dbReference type="Pfam" id="PF00855">
    <property type="entry name" value="PWWP"/>
    <property type="match status" value="1"/>
</dbReference>
<feature type="region of interest" description="Disordered" evidence="1">
    <location>
        <begin position="100"/>
        <end position="121"/>
    </location>
</feature>
<dbReference type="Gene3D" id="1.10.720.50">
    <property type="entry name" value="PWWP, helical domain"/>
    <property type="match status" value="1"/>
</dbReference>
<feature type="compositionally biased region" description="Basic residues" evidence="1">
    <location>
        <begin position="42"/>
        <end position="51"/>
    </location>
</feature>
<dbReference type="AlphaFoldDB" id="A0A6S7G3T4"/>
<feature type="region of interest" description="Disordered" evidence="1">
    <location>
        <begin position="1"/>
        <end position="69"/>
    </location>
</feature>
<sequence length="281" mass="32402">MSENHLMRKQLTQNSRKKKDKRVKQDNSSSDSADCKPDEKVKKSKQNRRVVHIKDSTPTFSNNNNNTPVATQVVETETSVRRQLEFDRLKVNGLSLDDVNNMEMVNNPPTETDPKRPKTESNYIQSQIDLDKSKGNLKEQFPAGQLIWGKLRGFDWWPGMVVELKCQTESQLDDVWVKWYGDNKFSKLLKNEIVLFRHFGSKFLHSKWKGVYKRAVVSALEVAVSRSNHQFQNNADSSDKPSRDDRAKLLLDWALDDFKPGGPEAFETIKGRYSHVLVTFT</sequence>
<dbReference type="InterPro" id="IPR000313">
    <property type="entry name" value="PWWP_dom"/>
</dbReference>
<evidence type="ECO:0000313" key="3">
    <source>
        <dbReference type="Proteomes" id="UP001152795"/>
    </source>
</evidence>
<name>A0A6S7G3T4_PARCT</name>
<dbReference type="SUPFAM" id="SSF63748">
    <property type="entry name" value="Tudor/PWWP/MBT"/>
    <property type="match status" value="1"/>
</dbReference>
<dbReference type="SMART" id="SM00293">
    <property type="entry name" value="PWWP"/>
    <property type="match status" value="1"/>
</dbReference>
<accession>A0A6S7G3T4</accession>
<dbReference type="EMBL" id="CACRXK020001036">
    <property type="protein sequence ID" value="CAB3986568.1"/>
    <property type="molecule type" value="Genomic_DNA"/>
</dbReference>
<proteinExistence type="predicted"/>
<feature type="compositionally biased region" description="Polar residues" evidence="1">
    <location>
        <begin position="56"/>
        <end position="69"/>
    </location>
</feature>
<gene>
    <name evidence="2" type="ORF">PACLA_8A048144</name>
</gene>
<evidence type="ECO:0000256" key="1">
    <source>
        <dbReference type="SAM" id="MobiDB-lite"/>
    </source>
</evidence>
<dbReference type="Gene3D" id="2.30.30.140">
    <property type="match status" value="1"/>
</dbReference>
<protein>
    <submittedName>
        <fullName evidence="2">DNA (Cytosine-5)-methyltransferase 3A-like isoform X1</fullName>
    </submittedName>
</protein>
<keyword evidence="3" id="KW-1185">Reference proteome</keyword>
<evidence type="ECO:0000313" key="2">
    <source>
        <dbReference type="EMBL" id="CAB3986568.1"/>
    </source>
</evidence>
<reference evidence="2" key="1">
    <citation type="submission" date="2020-04" db="EMBL/GenBank/DDBJ databases">
        <authorList>
            <person name="Alioto T."/>
            <person name="Alioto T."/>
            <person name="Gomez Garrido J."/>
        </authorList>
    </citation>
    <scope>NUCLEOTIDE SEQUENCE</scope>
    <source>
        <strain evidence="2">A484AB</strain>
    </source>
</reference>
<comment type="caution">
    <text evidence="2">The sequence shown here is derived from an EMBL/GenBank/DDBJ whole genome shotgun (WGS) entry which is preliminary data.</text>
</comment>
<dbReference type="OrthoDB" id="641149at2759"/>
<organism evidence="2 3">
    <name type="scientific">Paramuricea clavata</name>
    <name type="common">Red gorgonian</name>
    <name type="synonym">Violescent sea-whip</name>
    <dbReference type="NCBI Taxonomy" id="317549"/>
    <lineage>
        <taxon>Eukaryota</taxon>
        <taxon>Metazoa</taxon>
        <taxon>Cnidaria</taxon>
        <taxon>Anthozoa</taxon>
        <taxon>Octocorallia</taxon>
        <taxon>Malacalcyonacea</taxon>
        <taxon>Plexauridae</taxon>
        <taxon>Paramuricea</taxon>
    </lineage>
</organism>